<reference evidence="1 2" key="1">
    <citation type="submission" date="2021-03" db="EMBL/GenBank/DDBJ databases">
        <title>Complete genome of Polaribacter_sp.SM13.</title>
        <authorList>
            <person name="Jeong S.W."/>
            <person name="Bae J.W."/>
        </authorList>
    </citation>
    <scope>NUCLEOTIDE SEQUENCE [LARGE SCALE GENOMIC DNA]</scope>
    <source>
        <strain evidence="1 2">SM13</strain>
    </source>
</reference>
<dbReference type="RefSeq" id="WP_208076673.1">
    <property type="nucleotide sequence ID" value="NZ_CP071869.1"/>
</dbReference>
<dbReference type="Proteomes" id="UP000663920">
    <property type="component" value="Chromosome"/>
</dbReference>
<accession>A0A975H569</accession>
<gene>
    <name evidence="1" type="ORF">J3359_09465</name>
</gene>
<dbReference type="EMBL" id="CP071869">
    <property type="protein sequence ID" value="QTE21077.1"/>
    <property type="molecule type" value="Genomic_DNA"/>
</dbReference>
<name>A0A975H569_9FLAO</name>
<dbReference type="AlphaFoldDB" id="A0A975H569"/>
<protein>
    <submittedName>
        <fullName evidence="1">Uncharacterized protein</fullName>
    </submittedName>
</protein>
<keyword evidence="2" id="KW-1185">Reference proteome</keyword>
<dbReference type="KEGG" id="pcea:J3359_09465"/>
<evidence type="ECO:0000313" key="2">
    <source>
        <dbReference type="Proteomes" id="UP000663920"/>
    </source>
</evidence>
<organism evidence="1 2">
    <name type="scientific">Polaribacter cellanae</name>
    <dbReference type="NCBI Taxonomy" id="2818493"/>
    <lineage>
        <taxon>Bacteria</taxon>
        <taxon>Pseudomonadati</taxon>
        <taxon>Bacteroidota</taxon>
        <taxon>Flavobacteriia</taxon>
        <taxon>Flavobacteriales</taxon>
        <taxon>Flavobacteriaceae</taxon>
    </lineage>
</organism>
<proteinExistence type="predicted"/>
<evidence type="ECO:0000313" key="1">
    <source>
        <dbReference type="EMBL" id="QTE21077.1"/>
    </source>
</evidence>
<sequence length="156" mass="18559">MVTQHQYLIFESEFISMLKRLTKFLANRGSKVTHKSSLDNNNCLINIFSIYYYLYNNEKIIVSDFFHNSFNFGEIFNTIKGENYKSTPILKCEIVGDSEFPISIDFTVYVKPDNQTHSLCLILDKDFDNKQILEFHFEEWRKMMSTFVEHIIKKLQ</sequence>